<name>A0ABT7YFZ6_9BACT</name>
<proteinExistence type="predicted"/>
<feature type="chain" id="PRO_5045723122" evidence="1">
    <location>
        <begin position="22"/>
        <end position="379"/>
    </location>
</feature>
<evidence type="ECO:0000313" key="2">
    <source>
        <dbReference type="EMBL" id="MDN3205260.1"/>
    </source>
</evidence>
<feature type="signal peptide" evidence="1">
    <location>
        <begin position="1"/>
        <end position="21"/>
    </location>
</feature>
<keyword evidence="3" id="KW-1185">Reference proteome</keyword>
<sequence length="379" mass="41148">MKNVNRIFAVVFLFALNPLQAQTDKEEKSIVYYHKDIQISLVPFLGTNGVNSGATINDYSFNILGGFSAGTNKLEMAGLFNINRSDVKYAQFAGVFNQVNGKMEGAQFAGVINSTLGSVNGFQAAGVTNFTTGAVEGAQLAGVLNFTTRSVKGFQGAGVMNFAVGSVEGTQLSGVSNFAIGDVKGAQVSGVLNFARKVDGAQVALFNYSDSISGVPVGLLSIVRSGYHTLELSTNEVMPLNLSWRTGVRPFYNILIAGIRPEIDEKVTWSFGYGIGTAPRLGKKTYLNIEATTEQVTKGELFAVNLINKFYLGFEYQITPKIAVFGGPTLNYRVFETNYENHPALFAYGDPKIQYERTYDNGKIGGQLWYGMRAGVRFF</sequence>
<reference evidence="2" key="1">
    <citation type="submission" date="2023-06" db="EMBL/GenBank/DDBJ databases">
        <title>Robiginitalea aurantiacus sp. nov. and Algoriphagus sediminis sp. nov., isolated from coastal sediment.</title>
        <authorList>
            <person name="Zhou Z.Y."/>
            <person name="An J."/>
            <person name="Jia Y.W."/>
            <person name="Du Z.J."/>
        </authorList>
    </citation>
    <scope>NUCLEOTIDE SEQUENCE</scope>
    <source>
        <strain evidence="2">C2-7</strain>
    </source>
</reference>
<accession>A0ABT7YFZ6</accession>
<gene>
    <name evidence="2" type="ORF">QVH07_13945</name>
</gene>
<dbReference type="RefSeq" id="WP_290001417.1">
    <property type="nucleotide sequence ID" value="NZ_JAUEPH010000006.1"/>
</dbReference>
<organism evidence="2 3">
    <name type="scientific">Algoriphagus sediminis</name>
    <dbReference type="NCBI Taxonomy" id="3057113"/>
    <lineage>
        <taxon>Bacteria</taxon>
        <taxon>Pseudomonadati</taxon>
        <taxon>Bacteroidota</taxon>
        <taxon>Cytophagia</taxon>
        <taxon>Cytophagales</taxon>
        <taxon>Cyclobacteriaceae</taxon>
        <taxon>Algoriphagus</taxon>
    </lineage>
</organism>
<dbReference type="EMBL" id="JAUEPH010000006">
    <property type="protein sequence ID" value="MDN3205260.1"/>
    <property type="molecule type" value="Genomic_DNA"/>
</dbReference>
<comment type="caution">
    <text evidence="2">The sequence shown here is derived from an EMBL/GenBank/DDBJ whole genome shotgun (WGS) entry which is preliminary data.</text>
</comment>
<protein>
    <submittedName>
        <fullName evidence="2">Uncharacterized protein</fullName>
    </submittedName>
</protein>
<evidence type="ECO:0000256" key="1">
    <source>
        <dbReference type="SAM" id="SignalP"/>
    </source>
</evidence>
<keyword evidence="1" id="KW-0732">Signal</keyword>
<dbReference type="Proteomes" id="UP001171916">
    <property type="component" value="Unassembled WGS sequence"/>
</dbReference>
<evidence type="ECO:0000313" key="3">
    <source>
        <dbReference type="Proteomes" id="UP001171916"/>
    </source>
</evidence>